<dbReference type="EMBL" id="ABJB011124383">
    <property type="status" value="NOT_ANNOTATED_CDS"/>
    <property type="molecule type" value="Genomic_DNA"/>
</dbReference>
<dbReference type="EMBL" id="ABJB010530402">
    <property type="status" value="NOT_ANNOTATED_CDS"/>
    <property type="molecule type" value="Genomic_DNA"/>
</dbReference>
<dbReference type="AlphaFoldDB" id="B7P689"/>
<evidence type="ECO:0000313" key="2">
    <source>
        <dbReference type="EnsemblMetazoa" id="ISCW016047-PA"/>
    </source>
</evidence>
<dbReference type="InParanoid" id="B7P689"/>
<accession>B7P689</accession>
<reference evidence="1 3" key="1">
    <citation type="submission" date="2008-03" db="EMBL/GenBank/DDBJ databases">
        <title>Annotation of Ixodes scapularis.</title>
        <authorList>
            <consortium name="Ixodes scapularis Genome Project Consortium"/>
            <person name="Caler E."/>
            <person name="Hannick L.I."/>
            <person name="Bidwell S."/>
            <person name="Joardar V."/>
            <person name="Thiagarajan M."/>
            <person name="Amedeo P."/>
            <person name="Galinsky K.J."/>
            <person name="Schobel S."/>
            <person name="Inman J."/>
            <person name="Hostetler J."/>
            <person name="Miller J."/>
            <person name="Hammond M."/>
            <person name="Megy K."/>
            <person name="Lawson D."/>
            <person name="Kodira C."/>
            <person name="Sutton G."/>
            <person name="Meyer J."/>
            <person name="Hill C.A."/>
            <person name="Birren B."/>
            <person name="Nene V."/>
            <person name="Collins F."/>
            <person name="Alarcon-Chaidez F."/>
            <person name="Wikel S."/>
            <person name="Strausberg R."/>
        </authorList>
    </citation>
    <scope>NUCLEOTIDE SEQUENCE [LARGE SCALE GENOMIC DNA]</scope>
    <source>
        <strain evidence="3">Wikel</strain>
        <strain evidence="1">Wikel colony</strain>
    </source>
</reference>
<dbReference type="PaxDb" id="6945-B7P689"/>
<evidence type="ECO:0000313" key="1">
    <source>
        <dbReference type="EMBL" id="EEC02111.1"/>
    </source>
</evidence>
<gene>
    <name evidence="1" type="ORF">IscW_ISCW016047</name>
</gene>
<reference evidence="2" key="2">
    <citation type="submission" date="2020-05" db="UniProtKB">
        <authorList>
            <consortium name="EnsemblMetazoa"/>
        </authorList>
    </citation>
    <scope>IDENTIFICATION</scope>
    <source>
        <strain evidence="2">wikel</strain>
    </source>
</reference>
<feature type="non-terminal residue" evidence="1">
    <location>
        <position position="1"/>
    </location>
</feature>
<name>B7P689_IXOSC</name>
<organism>
    <name type="scientific">Ixodes scapularis</name>
    <name type="common">Black-legged tick</name>
    <name type="synonym">Deer tick</name>
    <dbReference type="NCBI Taxonomy" id="6945"/>
    <lineage>
        <taxon>Eukaryota</taxon>
        <taxon>Metazoa</taxon>
        <taxon>Ecdysozoa</taxon>
        <taxon>Arthropoda</taxon>
        <taxon>Chelicerata</taxon>
        <taxon>Arachnida</taxon>
        <taxon>Acari</taxon>
        <taxon>Parasitiformes</taxon>
        <taxon>Ixodida</taxon>
        <taxon>Ixodoidea</taxon>
        <taxon>Ixodidae</taxon>
        <taxon>Ixodinae</taxon>
        <taxon>Ixodes</taxon>
    </lineage>
</organism>
<evidence type="ECO:0000313" key="3">
    <source>
        <dbReference type="Proteomes" id="UP000001555"/>
    </source>
</evidence>
<keyword evidence="3" id="KW-1185">Reference proteome</keyword>
<dbReference type="Proteomes" id="UP000001555">
    <property type="component" value="Unassembled WGS sequence"/>
</dbReference>
<dbReference type="VEuPathDB" id="VectorBase:ISCW016047"/>
<dbReference type="EnsemblMetazoa" id="ISCW016047-RA">
    <property type="protein sequence ID" value="ISCW016047-PA"/>
    <property type="gene ID" value="ISCW016047"/>
</dbReference>
<dbReference type="HOGENOM" id="CLU_2533942_0_0_1"/>
<feature type="non-terminal residue" evidence="1">
    <location>
        <position position="84"/>
    </location>
</feature>
<proteinExistence type="predicted"/>
<sequence>IVQQIETILYLLLTLKVWIYQYYVLLVLFQFFTAHFLIQGSASCHILTLPSNCLPIPSTIIKVFCNSNNSGCTSMPKSSVILNK</sequence>
<protein>
    <submittedName>
        <fullName evidence="1 2">Uncharacterized protein</fullName>
    </submittedName>
</protein>
<dbReference type="EMBL" id="DS644550">
    <property type="protein sequence ID" value="EEC02111.1"/>
    <property type="molecule type" value="Genomic_DNA"/>
</dbReference>